<comment type="caution">
    <text evidence="1">The sequence shown here is derived from an EMBL/GenBank/DDBJ whole genome shotgun (WGS) entry which is preliminary data.</text>
</comment>
<sequence>MIRQRANQWITTGEVGTSSKTIWAVLTGTISEQGRSCGINFDTPSDADDFSRCYKLLQLIPEWRTRLPEVAEVFPKWLPIVEMWDDLTILYEDKQWEGIYERLDAVRDRCMELDGWEKTGKGSYTRKKTTVQEQAA</sequence>
<dbReference type="EMBL" id="JAMPLM010000002">
    <property type="protein sequence ID" value="MEP1057727.1"/>
    <property type="molecule type" value="Genomic_DNA"/>
</dbReference>
<evidence type="ECO:0000313" key="1">
    <source>
        <dbReference type="EMBL" id="MEP1057727.1"/>
    </source>
</evidence>
<reference evidence="1 2" key="1">
    <citation type="submission" date="2022-04" db="EMBL/GenBank/DDBJ databases">
        <title>Positive selection, recombination, and allopatry shape intraspecific diversity of widespread and dominant cyanobacteria.</title>
        <authorList>
            <person name="Wei J."/>
            <person name="Shu W."/>
            <person name="Hu C."/>
        </authorList>
    </citation>
    <scope>NUCLEOTIDE SEQUENCE [LARGE SCALE GENOMIC DNA]</scope>
    <source>
        <strain evidence="1 2">AS-A4</strain>
    </source>
</reference>
<dbReference type="RefSeq" id="WP_190450808.1">
    <property type="nucleotide sequence ID" value="NZ_JAMPLM010000002.1"/>
</dbReference>
<keyword evidence="2" id="KW-1185">Reference proteome</keyword>
<organism evidence="1 2">
    <name type="scientific">Stenomitos frigidus AS-A4</name>
    <dbReference type="NCBI Taxonomy" id="2933935"/>
    <lineage>
        <taxon>Bacteria</taxon>
        <taxon>Bacillati</taxon>
        <taxon>Cyanobacteriota</taxon>
        <taxon>Cyanophyceae</taxon>
        <taxon>Leptolyngbyales</taxon>
        <taxon>Leptolyngbyaceae</taxon>
        <taxon>Stenomitos</taxon>
    </lineage>
</organism>
<accession>A0ABV0KES9</accession>
<proteinExistence type="predicted"/>
<protein>
    <submittedName>
        <fullName evidence="1">Uncharacterized protein</fullName>
    </submittedName>
</protein>
<evidence type="ECO:0000313" key="2">
    <source>
        <dbReference type="Proteomes" id="UP001476950"/>
    </source>
</evidence>
<name>A0ABV0KES9_9CYAN</name>
<dbReference type="Proteomes" id="UP001476950">
    <property type="component" value="Unassembled WGS sequence"/>
</dbReference>
<gene>
    <name evidence="1" type="ORF">NDI38_04695</name>
</gene>